<dbReference type="KEGG" id="tmn:UCRPA7_385"/>
<keyword evidence="5 6" id="KW-0539">Nucleus</keyword>
<proteinExistence type="inferred from homology"/>
<evidence type="ECO:0000256" key="2">
    <source>
        <dbReference type="ARBA" id="ARBA00005389"/>
    </source>
</evidence>
<keyword evidence="3 6" id="KW-0805">Transcription regulation</keyword>
<dbReference type="eggNOG" id="KOG3046">
    <property type="taxonomic scope" value="Eukaryota"/>
</dbReference>
<evidence type="ECO:0000256" key="7">
    <source>
        <dbReference type="SAM" id="MobiDB-lite"/>
    </source>
</evidence>
<evidence type="ECO:0000256" key="4">
    <source>
        <dbReference type="ARBA" id="ARBA00023163"/>
    </source>
</evidence>
<dbReference type="EMBL" id="KB932800">
    <property type="protein sequence ID" value="EOO04144.1"/>
    <property type="molecule type" value="Genomic_DNA"/>
</dbReference>
<comment type="subunit">
    <text evidence="6">Component of the Mediator complex.</text>
</comment>
<dbReference type="GO" id="GO:0003712">
    <property type="term" value="F:transcription coregulator activity"/>
    <property type="evidence" value="ECO:0007669"/>
    <property type="project" value="InterPro"/>
</dbReference>
<dbReference type="AlphaFoldDB" id="R8BXY7"/>
<dbReference type="Pfam" id="PF09748">
    <property type="entry name" value="Med10"/>
    <property type="match status" value="1"/>
</dbReference>
<dbReference type="RefSeq" id="XP_007911172.1">
    <property type="nucleotide sequence ID" value="XM_007912981.1"/>
</dbReference>
<comment type="function">
    <text evidence="6">Component of the Mediator complex, a coactivator involved in the regulated transcription of nearly all RNA polymerase II-dependent genes. Mediator functions as a bridge to convey information from gene-specific regulatory proteins to the basal RNA polymerase II transcription machinery. Mediator is recruited to promoters by direct interactions with regulatory proteins and serves as a scaffold for the assembly of a functional preinitiation complex with RNA polymerase II and the general transcription factors.</text>
</comment>
<feature type="region of interest" description="Disordered" evidence="7">
    <location>
        <begin position="57"/>
        <end position="76"/>
    </location>
</feature>
<reference evidence="9" key="1">
    <citation type="journal article" date="2013" name="Genome Announc.">
        <title>Draft genome sequence of the ascomycete Phaeoacremonium aleophilum strain UCR-PA7, a causal agent of the esca disease complex in grapevines.</title>
        <authorList>
            <person name="Blanco-Ulate B."/>
            <person name="Rolshausen P."/>
            <person name="Cantu D."/>
        </authorList>
    </citation>
    <scope>NUCLEOTIDE SEQUENCE [LARGE SCALE GENOMIC DNA]</scope>
    <source>
        <strain evidence="9">UCR-PA7</strain>
    </source>
</reference>
<name>R8BXY7_PHAM7</name>
<comment type="similarity">
    <text evidence="2 6">Belongs to the Mediator complex subunit 10 family.</text>
</comment>
<evidence type="ECO:0000313" key="8">
    <source>
        <dbReference type="EMBL" id="EOO04144.1"/>
    </source>
</evidence>
<protein>
    <recommendedName>
        <fullName evidence="6">Mediator of RNA polymerase II transcription subunit 10</fullName>
    </recommendedName>
    <alternativeName>
        <fullName evidence="6">Mediator complex subunit 10</fullName>
    </alternativeName>
</protein>
<dbReference type="HOGENOM" id="CLU_096169_0_0_1"/>
<dbReference type="Proteomes" id="UP000014074">
    <property type="component" value="Unassembled WGS sequence"/>
</dbReference>
<sequence>MDRPDHSTVERQIQDVIQSLYQVMVQVSSYDSAGGRPTRDVLGSELTSLSRSLQAVHRTASSQPATAAGAGAAPGELPSIPQELIMYVENGRNPDIYTREFVEIVRRGNQLMRGKMHAFSGFRDVLAEQIAAGMPELKEDVAKVVTSTGGDAKAVMAAAAANSGSQ</sequence>
<evidence type="ECO:0000256" key="3">
    <source>
        <dbReference type="ARBA" id="ARBA00023015"/>
    </source>
</evidence>
<keyword evidence="6" id="KW-0010">Activator</keyword>
<comment type="subcellular location">
    <subcellularLocation>
        <location evidence="1 6">Nucleus</location>
    </subcellularLocation>
</comment>
<evidence type="ECO:0000256" key="5">
    <source>
        <dbReference type="ARBA" id="ARBA00023242"/>
    </source>
</evidence>
<evidence type="ECO:0000256" key="6">
    <source>
        <dbReference type="RuleBase" id="RU364146"/>
    </source>
</evidence>
<keyword evidence="9" id="KW-1185">Reference proteome</keyword>
<evidence type="ECO:0000313" key="9">
    <source>
        <dbReference type="Proteomes" id="UP000014074"/>
    </source>
</evidence>
<organism evidence="8 9">
    <name type="scientific">Phaeoacremonium minimum (strain UCR-PA7)</name>
    <name type="common">Esca disease fungus</name>
    <name type="synonym">Togninia minima</name>
    <dbReference type="NCBI Taxonomy" id="1286976"/>
    <lineage>
        <taxon>Eukaryota</taxon>
        <taxon>Fungi</taxon>
        <taxon>Dikarya</taxon>
        <taxon>Ascomycota</taxon>
        <taxon>Pezizomycotina</taxon>
        <taxon>Sordariomycetes</taxon>
        <taxon>Sordariomycetidae</taxon>
        <taxon>Togniniales</taxon>
        <taxon>Togniniaceae</taxon>
        <taxon>Phaeoacremonium</taxon>
    </lineage>
</organism>
<dbReference type="GO" id="GO:0016592">
    <property type="term" value="C:mediator complex"/>
    <property type="evidence" value="ECO:0007669"/>
    <property type="project" value="InterPro"/>
</dbReference>
<feature type="compositionally biased region" description="Low complexity" evidence="7">
    <location>
        <begin position="59"/>
        <end position="74"/>
    </location>
</feature>
<keyword evidence="4 6" id="KW-0804">Transcription</keyword>
<evidence type="ECO:0000256" key="1">
    <source>
        <dbReference type="ARBA" id="ARBA00004123"/>
    </source>
</evidence>
<dbReference type="InterPro" id="IPR019145">
    <property type="entry name" value="Mediator_Med10"/>
</dbReference>
<dbReference type="OrthoDB" id="337270at2759"/>
<dbReference type="GeneID" id="19324239"/>
<dbReference type="GO" id="GO:0006357">
    <property type="term" value="P:regulation of transcription by RNA polymerase II"/>
    <property type="evidence" value="ECO:0007669"/>
    <property type="project" value="InterPro"/>
</dbReference>
<gene>
    <name evidence="6" type="primary">MED10</name>
    <name evidence="8" type="ORF">UCRPA7_385</name>
</gene>
<accession>R8BXY7</accession>